<dbReference type="PANTHER" id="PTHR34290:SF2">
    <property type="entry name" value="OS04G0668800 PROTEIN"/>
    <property type="match status" value="1"/>
</dbReference>
<keyword evidence="2" id="KW-1185">Reference proteome</keyword>
<dbReference type="InterPro" id="IPR007263">
    <property type="entry name" value="DCC1-like"/>
</dbReference>
<reference evidence="1 2" key="1">
    <citation type="submission" date="2016-11" db="EMBL/GenBank/DDBJ databases">
        <authorList>
            <person name="Jaros S."/>
            <person name="Januszkiewicz K."/>
            <person name="Wedrychowicz H."/>
        </authorList>
    </citation>
    <scope>NUCLEOTIDE SEQUENCE [LARGE SCALE GENOMIC DNA]</scope>
    <source>
        <strain evidence="1 2">DSM 18899</strain>
    </source>
</reference>
<sequence>MSTALTVFFDSRCPLCAAEMRRLAQWDRHGRLAYIDMQAADFDASAYGTTWAAMDAELHALTAEGRMLVGIDAVAAAYQTIGLGWLVWPLKPALTKPFWQRTYRWFARNRYRVSRWFGYRCVDGVCDARYR</sequence>
<dbReference type="Pfam" id="PF04134">
    <property type="entry name" value="DCC1-like"/>
    <property type="match status" value="1"/>
</dbReference>
<proteinExistence type="predicted"/>
<gene>
    <name evidence="1" type="ORF">SAMN02745887_02327</name>
</gene>
<organism evidence="1 2">
    <name type="scientific">Chitinimonas taiwanensis DSM 18899</name>
    <dbReference type="NCBI Taxonomy" id="1121279"/>
    <lineage>
        <taxon>Bacteria</taxon>
        <taxon>Pseudomonadati</taxon>
        <taxon>Pseudomonadota</taxon>
        <taxon>Betaproteobacteria</taxon>
        <taxon>Neisseriales</taxon>
        <taxon>Chitinibacteraceae</taxon>
        <taxon>Chitinimonas</taxon>
    </lineage>
</organism>
<evidence type="ECO:0000313" key="1">
    <source>
        <dbReference type="EMBL" id="SFZ77306.1"/>
    </source>
</evidence>
<dbReference type="EMBL" id="FPKR01000008">
    <property type="protein sequence ID" value="SFZ77306.1"/>
    <property type="molecule type" value="Genomic_DNA"/>
</dbReference>
<name>A0A1K2HM25_9NEIS</name>
<dbReference type="GO" id="GO:0015035">
    <property type="term" value="F:protein-disulfide reductase activity"/>
    <property type="evidence" value="ECO:0007669"/>
    <property type="project" value="InterPro"/>
</dbReference>
<dbReference type="InterPro" id="IPR036249">
    <property type="entry name" value="Thioredoxin-like_sf"/>
</dbReference>
<dbReference type="SUPFAM" id="SSF52833">
    <property type="entry name" value="Thioredoxin-like"/>
    <property type="match status" value="1"/>
</dbReference>
<protein>
    <submittedName>
        <fullName evidence="1">Predicted thiol-disulfide oxidoreductase YuxK, DCC family</fullName>
    </submittedName>
</protein>
<dbReference type="AlphaFoldDB" id="A0A1K2HM25"/>
<dbReference type="PANTHER" id="PTHR34290">
    <property type="entry name" value="SI:CH73-390P7.2"/>
    <property type="match status" value="1"/>
</dbReference>
<dbReference type="STRING" id="1121279.SAMN02745887_02327"/>
<dbReference type="OrthoDB" id="5294764at2"/>
<dbReference type="Proteomes" id="UP000186513">
    <property type="component" value="Unassembled WGS sequence"/>
</dbReference>
<accession>A0A1K2HM25</accession>
<dbReference type="InterPro" id="IPR044691">
    <property type="entry name" value="DCC1_Trx"/>
</dbReference>
<evidence type="ECO:0000313" key="2">
    <source>
        <dbReference type="Proteomes" id="UP000186513"/>
    </source>
</evidence>
<dbReference type="RefSeq" id="WP_072428832.1">
    <property type="nucleotide sequence ID" value="NZ_FPKR01000008.1"/>
</dbReference>